<sequence>MRMLLPATRPGHRGGCVRARQGCTCFYFAFARGRAKAAERRIARRIESRRWRRDEAALDT</sequence>
<dbReference type="EMBL" id="WBOF01000004">
    <property type="protein sequence ID" value="MQS17449.1"/>
    <property type="molecule type" value="Genomic_DNA"/>
</dbReference>
<comment type="caution">
    <text evidence="1">The sequence shown here is derived from an EMBL/GenBank/DDBJ whole genome shotgun (WGS) entry which is preliminary data.</text>
</comment>
<dbReference type="AlphaFoldDB" id="A0A6N7L3R8"/>
<gene>
    <name evidence="1" type="ORF">F7Q99_36020</name>
</gene>
<evidence type="ECO:0000313" key="1">
    <source>
        <dbReference type="EMBL" id="MQS17449.1"/>
    </source>
</evidence>
<dbReference type="RefSeq" id="WP_153470299.1">
    <property type="nucleotide sequence ID" value="NZ_WBOF01000004.1"/>
</dbReference>
<dbReference type="Proteomes" id="UP000450000">
    <property type="component" value="Unassembled WGS sequence"/>
</dbReference>
<protein>
    <submittedName>
        <fullName evidence="1">Uncharacterized protein</fullName>
    </submittedName>
</protein>
<accession>A0A6N7L3R8</accession>
<organism evidence="1 2">
    <name type="scientific">Streptomyces kaniharaensis</name>
    <dbReference type="NCBI Taxonomy" id="212423"/>
    <lineage>
        <taxon>Bacteria</taxon>
        <taxon>Bacillati</taxon>
        <taxon>Actinomycetota</taxon>
        <taxon>Actinomycetes</taxon>
        <taxon>Kitasatosporales</taxon>
        <taxon>Streptomycetaceae</taxon>
        <taxon>Streptomyces</taxon>
    </lineage>
</organism>
<reference evidence="1 2" key="1">
    <citation type="submission" date="2019-09" db="EMBL/GenBank/DDBJ databases">
        <title>Genome Sequences of Streptomyces kaniharaensis ATCC 21070.</title>
        <authorList>
            <person name="Zhu W."/>
            <person name="De Crecy-Lagard V."/>
            <person name="Richards N.G."/>
        </authorList>
    </citation>
    <scope>NUCLEOTIDE SEQUENCE [LARGE SCALE GENOMIC DNA]</scope>
    <source>
        <strain evidence="1 2">SF-557</strain>
    </source>
</reference>
<keyword evidence="2" id="KW-1185">Reference proteome</keyword>
<name>A0A6N7L3R8_9ACTN</name>
<proteinExistence type="predicted"/>
<evidence type="ECO:0000313" key="2">
    <source>
        <dbReference type="Proteomes" id="UP000450000"/>
    </source>
</evidence>